<evidence type="ECO:0000313" key="11">
    <source>
        <dbReference type="Proteomes" id="UP001199469"/>
    </source>
</evidence>
<protein>
    <submittedName>
        <fullName evidence="10">DedA family protein</fullName>
    </submittedName>
</protein>
<evidence type="ECO:0000256" key="4">
    <source>
        <dbReference type="ARBA" id="ARBA00022692"/>
    </source>
</evidence>
<dbReference type="InterPro" id="IPR032818">
    <property type="entry name" value="DedA-like"/>
</dbReference>
<dbReference type="InterPro" id="IPR032816">
    <property type="entry name" value="VTT_dom"/>
</dbReference>
<keyword evidence="4 7" id="KW-0812">Transmembrane</keyword>
<organism evidence="10 11">
    <name type="scientific">Actinomycetospora endophytica</name>
    <dbReference type="NCBI Taxonomy" id="2291215"/>
    <lineage>
        <taxon>Bacteria</taxon>
        <taxon>Bacillati</taxon>
        <taxon>Actinomycetota</taxon>
        <taxon>Actinomycetes</taxon>
        <taxon>Pseudonocardiales</taxon>
        <taxon>Pseudonocardiaceae</taxon>
        <taxon>Actinomycetospora</taxon>
    </lineage>
</organism>
<evidence type="ECO:0000256" key="6">
    <source>
        <dbReference type="ARBA" id="ARBA00023136"/>
    </source>
</evidence>
<feature type="transmembrane region" description="Helical" evidence="7">
    <location>
        <begin position="224"/>
        <end position="244"/>
    </location>
</feature>
<feature type="transmembrane region" description="Helical" evidence="7">
    <location>
        <begin position="60"/>
        <end position="83"/>
    </location>
</feature>
<keyword evidence="6 7" id="KW-0472">Membrane</keyword>
<evidence type="ECO:0000256" key="5">
    <source>
        <dbReference type="ARBA" id="ARBA00022989"/>
    </source>
</evidence>
<evidence type="ECO:0000259" key="9">
    <source>
        <dbReference type="Pfam" id="PF09335"/>
    </source>
</evidence>
<feature type="region of interest" description="Disordered" evidence="8">
    <location>
        <begin position="249"/>
        <end position="271"/>
    </location>
</feature>
<gene>
    <name evidence="10" type="ORF">LQ327_16290</name>
</gene>
<sequence>MTSERRGGPRRRPGSRGSAGTGPVASRPSEAPVVRRAGPPQRRTRGWAAVSELVASVHGWPIYLVVGLLAFGESAAFIGLVLPGETAMALGGALAGTGQADLRIMLATAVGASILGDAAGYAMGRSWGPRLRSSRAGQWLGEGRWERSEQLLYDRGPIAVFCGRWVGILRAVVPLVAGMSRMPLGRFTIWNAAGASTWASAVVLVGYFAGNSFDRAEAWIGNSAGALLAVAAVAGAVVGAHRWYERKRAERTKAQPSSRRATAPRAVTAST</sequence>
<dbReference type="EMBL" id="JAJNDB010000003">
    <property type="protein sequence ID" value="MCD2194933.1"/>
    <property type="molecule type" value="Genomic_DNA"/>
</dbReference>
<proteinExistence type="inferred from homology"/>
<comment type="similarity">
    <text evidence="2 7">Belongs to the DedA family.</text>
</comment>
<keyword evidence="11" id="KW-1185">Reference proteome</keyword>
<evidence type="ECO:0000313" key="10">
    <source>
        <dbReference type="EMBL" id="MCD2194933.1"/>
    </source>
</evidence>
<keyword evidence="5 7" id="KW-1133">Transmembrane helix</keyword>
<dbReference type="PANTHER" id="PTHR30353:SF15">
    <property type="entry name" value="INNER MEMBRANE PROTEIN YABI"/>
    <property type="match status" value="1"/>
</dbReference>
<feature type="transmembrane region" description="Helical" evidence="7">
    <location>
        <begin position="189"/>
        <end position="209"/>
    </location>
</feature>
<comment type="subcellular location">
    <subcellularLocation>
        <location evidence="1 7">Cell membrane</location>
        <topology evidence="1 7">Multi-pass membrane protein</topology>
    </subcellularLocation>
</comment>
<dbReference type="Pfam" id="PF09335">
    <property type="entry name" value="VTT_dom"/>
    <property type="match status" value="1"/>
</dbReference>
<feature type="domain" description="VTT" evidence="9">
    <location>
        <begin position="82"/>
        <end position="207"/>
    </location>
</feature>
<dbReference type="Proteomes" id="UP001199469">
    <property type="component" value="Unassembled WGS sequence"/>
</dbReference>
<evidence type="ECO:0000256" key="8">
    <source>
        <dbReference type="SAM" id="MobiDB-lite"/>
    </source>
</evidence>
<evidence type="ECO:0000256" key="3">
    <source>
        <dbReference type="ARBA" id="ARBA00022475"/>
    </source>
</evidence>
<accession>A0ABS8P9I7</accession>
<feature type="transmembrane region" description="Helical" evidence="7">
    <location>
        <begin position="104"/>
        <end position="124"/>
    </location>
</feature>
<keyword evidence="3 7" id="KW-1003">Cell membrane</keyword>
<name>A0ABS8P9I7_9PSEU</name>
<evidence type="ECO:0000256" key="7">
    <source>
        <dbReference type="RuleBase" id="RU367016"/>
    </source>
</evidence>
<comment type="caution">
    <text evidence="10">The sequence shown here is derived from an EMBL/GenBank/DDBJ whole genome shotgun (WGS) entry which is preliminary data.</text>
</comment>
<evidence type="ECO:0000256" key="2">
    <source>
        <dbReference type="ARBA" id="ARBA00010792"/>
    </source>
</evidence>
<dbReference type="RefSeq" id="WP_230735517.1">
    <property type="nucleotide sequence ID" value="NZ_JAJNDB010000003.1"/>
</dbReference>
<reference evidence="10 11" key="1">
    <citation type="submission" date="2021-11" db="EMBL/GenBank/DDBJ databases">
        <title>Draft genome sequence of Actinomycetospora sp. SF1 isolated from the rhizosphere soil.</title>
        <authorList>
            <person name="Duangmal K."/>
            <person name="Chantavorakit T."/>
        </authorList>
    </citation>
    <scope>NUCLEOTIDE SEQUENCE [LARGE SCALE GENOMIC DNA]</scope>
    <source>
        <strain evidence="10 11">TBRC 5722</strain>
    </source>
</reference>
<dbReference type="PANTHER" id="PTHR30353">
    <property type="entry name" value="INNER MEMBRANE PROTEIN DEDA-RELATED"/>
    <property type="match status" value="1"/>
</dbReference>
<feature type="region of interest" description="Disordered" evidence="8">
    <location>
        <begin position="1"/>
        <end position="42"/>
    </location>
</feature>
<evidence type="ECO:0000256" key="1">
    <source>
        <dbReference type="ARBA" id="ARBA00004651"/>
    </source>
</evidence>